<feature type="transmembrane region" description="Helical" evidence="1">
    <location>
        <begin position="202"/>
        <end position="226"/>
    </location>
</feature>
<dbReference type="InterPro" id="IPR007395">
    <property type="entry name" value="Zn_peptidase_2"/>
</dbReference>
<protein>
    <submittedName>
        <fullName evidence="2">Peptidase, membrane zinc metallopeptidase, putative</fullName>
    </submittedName>
</protein>
<keyword evidence="1" id="KW-0812">Transmembrane</keyword>
<dbReference type="KEGG" id="tpt:Tpet_1281"/>
<dbReference type="Proteomes" id="UP000006558">
    <property type="component" value="Chromosome"/>
</dbReference>
<evidence type="ECO:0000313" key="3">
    <source>
        <dbReference type="Proteomes" id="UP000006558"/>
    </source>
</evidence>
<feature type="transmembrane region" description="Helical" evidence="1">
    <location>
        <begin position="6"/>
        <end position="24"/>
    </location>
</feature>
<keyword evidence="1" id="KW-1133">Transmembrane helix</keyword>
<dbReference type="PANTHER" id="PTHR36434">
    <property type="entry name" value="MEMBRANE PROTEASE YUGP-RELATED"/>
    <property type="match status" value="1"/>
</dbReference>
<dbReference type="eggNOG" id="COG2738">
    <property type="taxonomic scope" value="Bacteria"/>
</dbReference>
<accession>A5IM72</accession>
<feature type="transmembrane region" description="Helical" evidence="1">
    <location>
        <begin position="148"/>
        <end position="168"/>
    </location>
</feature>
<sequence length="230" mass="25684">MFFLFDPTFIILIPGIILASWAQIRVQATYNKYSRVRSSLGLTGYELAKRLLENAGIYNVKIEVVSGFLSDHYDPYRKVLRLSPQNFRGVSVASLGVVAHEVGHALQDVEKYPLLALRNLMVPAAVTGSQLAWIIFILGLFFQTPFLIRLGILLFSLVVLFTLITLPVEFNASRRAVKLLETTMLMPEYELKGVKEVLGAAALTYVASSLMAFLQLLRMIALAGLFGDRR</sequence>
<proteinExistence type="predicted"/>
<feature type="transmembrane region" description="Helical" evidence="1">
    <location>
        <begin position="120"/>
        <end position="142"/>
    </location>
</feature>
<name>A5IM72_THEP1</name>
<organism evidence="2 3">
    <name type="scientific">Thermotoga petrophila (strain ATCC BAA-488 / DSM 13995 / JCM 10881 / RKU-1)</name>
    <dbReference type="NCBI Taxonomy" id="390874"/>
    <lineage>
        <taxon>Bacteria</taxon>
        <taxon>Thermotogati</taxon>
        <taxon>Thermotogota</taxon>
        <taxon>Thermotogae</taxon>
        <taxon>Thermotogales</taxon>
        <taxon>Thermotogaceae</taxon>
        <taxon>Thermotoga</taxon>
    </lineage>
</organism>
<evidence type="ECO:0000313" key="2">
    <source>
        <dbReference type="EMBL" id="ABQ47295.1"/>
    </source>
</evidence>
<dbReference type="Pfam" id="PF04298">
    <property type="entry name" value="Zn_peptidase_2"/>
    <property type="match status" value="1"/>
</dbReference>
<reference evidence="3" key="1">
    <citation type="submission" date="2007-05" db="EMBL/GenBank/DDBJ databases">
        <title>Complete sequence of Thermotoga petrophila RKU-1.</title>
        <authorList>
            <consortium name="US DOE Joint Genome Institute"/>
            <person name="Copeland A."/>
            <person name="Lucas S."/>
            <person name="Lapidus A."/>
            <person name="Barry K."/>
            <person name="Glavina del Rio T."/>
            <person name="Dalin E."/>
            <person name="Tice H."/>
            <person name="Pitluck S."/>
            <person name="Sims D."/>
            <person name="Brettin T."/>
            <person name="Bruce D."/>
            <person name="Detter J.C."/>
            <person name="Han C."/>
            <person name="Tapia R."/>
            <person name="Schmutz J."/>
            <person name="Larimer F."/>
            <person name="Land M."/>
            <person name="Hauser L."/>
            <person name="Kyrpides N."/>
            <person name="Mikhailova N."/>
            <person name="Nelson K."/>
            <person name="Gogarten J.P."/>
            <person name="Noll K."/>
            <person name="Richardson P."/>
        </authorList>
    </citation>
    <scope>NUCLEOTIDE SEQUENCE [LARGE SCALE GENOMIC DNA]</scope>
    <source>
        <strain evidence="3">ATCC BAA-488 / DSM 13995 / JCM 10881 / RKU-1</strain>
    </source>
</reference>
<dbReference type="RefSeq" id="WP_011943776.1">
    <property type="nucleotide sequence ID" value="NC_009486.1"/>
</dbReference>
<dbReference type="PANTHER" id="PTHR36434:SF1">
    <property type="entry name" value="MEMBRANE PROTEASE YUGP-RELATED"/>
    <property type="match status" value="1"/>
</dbReference>
<gene>
    <name evidence="2" type="ordered locus">Tpet_1281</name>
</gene>
<dbReference type="EMBL" id="CP000702">
    <property type="protein sequence ID" value="ABQ47295.1"/>
    <property type="molecule type" value="Genomic_DNA"/>
</dbReference>
<reference evidence="2 3" key="2">
    <citation type="journal article" date="2009" name="Proc. Natl. Acad. Sci. U.S.A.">
        <title>On the chimeric nature, thermophilic origin, and phylogenetic placement of the Thermotogales.</title>
        <authorList>
            <person name="Zhaxybayeva O."/>
            <person name="Swithers K.S."/>
            <person name="Lapierre P."/>
            <person name="Fournier G.P."/>
            <person name="Bickhart D.M."/>
            <person name="DeBoy R.T."/>
            <person name="Nelson K.E."/>
            <person name="Nesbo C.L."/>
            <person name="Doolittle W.F."/>
            <person name="Gogarten J.P."/>
            <person name="Noll K.M."/>
        </authorList>
    </citation>
    <scope>NUCLEOTIDE SEQUENCE [LARGE SCALE GENOMIC DNA]</scope>
    <source>
        <strain evidence="3">ATCC BAA-488 / DSM 13995 / JCM 10881 / RKU-1</strain>
    </source>
</reference>
<dbReference type="AlphaFoldDB" id="A5IM72"/>
<keyword evidence="1" id="KW-0472">Membrane</keyword>
<dbReference type="STRING" id="390874.Tpet_1281"/>
<evidence type="ECO:0000256" key="1">
    <source>
        <dbReference type="SAM" id="Phobius"/>
    </source>
</evidence>
<dbReference type="HOGENOM" id="CLU_084406_0_0_0"/>